<feature type="transmembrane region" description="Helical" evidence="9">
    <location>
        <begin position="124"/>
        <end position="142"/>
    </location>
</feature>
<keyword evidence="12" id="KW-1185">Reference proteome</keyword>
<evidence type="ECO:0000256" key="8">
    <source>
        <dbReference type="ARBA" id="ARBA00023136"/>
    </source>
</evidence>
<feature type="transmembrane region" description="Helical" evidence="9">
    <location>
        <begin position="356"/>
        <end position="378"/>
    </location>
</feature>
<feature type="transmembrane region" description="Helical" evidence="9">
    <location>
        <begin position="330"/>
        <end position="350"/>
    </location>
</feature>
<protein>
    <submittedName>
        <fullName evidence="11">Multidrug effflux MFS transporter</fullName>
    </submittedName>
</protein>
<evidence type="ECO:0000256" key="1">
    <source>
        <dbReference type="ARBA" id="ARBA00004651"/>
    </source>
</evidence>
<sequence>MVLLGALSAFGPLSMDLYLPALPSLEAEFGAGQGAVQLTLTSVAVGLAVGQLVAGPLSDRFGRKVPVLVGVGAYALASVLCALAPSVWLLVGIRLLQGLAGAAGIVLARAVVRDRTEGTEAARAFALLASIGGAAPVLAPVLGGQLLRVTDWRGVFGVLALIGLVLLVAARWLPETLPAERRVRGGARATVRATRELVGRRAFRTAVLAQGLGFAALFTYISTSSFVLQTGYGLTPVQFSLVFAVNGAGIVAAGQLSRVLVARLGPRTLLVGGLAAQVAGGVGLVVTALADGGLPVLLPVLFVVVAATGLVLPNATALAMADAAGAAGTASALVGVGQFAVAGAIAPLAGLGAAGALLPMAAVMAGASVLGLVAGLRVPRAAGTPPRPLPD</sequence>
<keyword evidence="5" id="KW-1003">Cell membrane</keyword>
<comment type="caution">
    <text evidence="11">The sequence shown here is derived from an EMBL/GenBank/DDBJ whole genome shotgun (WGS) entry which is preliminary data.</text>
</comment>
<evidence type="ECO:0000256" key="3">
    <source>
        <dbReference type="ARBA" id="ARBA00007520"/>
    </source>
</evidence>
<dbReference type="InterPro" id="IPR020846">
    <property type="entry name" value="MFS_dom"/>
</dbReference>
<comment type="similarity">
    <text evidence="3">Belongs to the major facilitator superfamily. TCR/Tet family.</text>
</comment>
<keyword evidence="4" id="KW-0813">Transport</keyword>
<dbReference type="SUPFAM" id="SSF103473">
    <property type="entry name" value="MFS general substrate transporter"/>
    <property type="match status" value="1"/>
</dbReference>
<dbReference type="Pfam" id="PF07690">
    <property type="entry name" value="MFS_1"/>
    <property type="match status" value="1"/>
</dbReference>
<evidence type="ECO:0000256" key="7">
    <source>
        <dbReference type="ARBA" id="ARBA00022989"/>
    </source>
</evidence>
<feature type="domain" description="Major facilitator superfamily (MFS) profile" evidence="10">
    <location>
        <begin position="1"/>
        <end position="383"/>
    </location>
</feature>
<evidence type="ECO:0000313" key="12">
    <source>
        <dbReference type="Proteomes" id="UP001373496"/>
    </source>
</evidence>
<feature type="transmembrane region" description="Helical" evidence="9">
    <location>
        <begin position="95"/>
        <end position="112"/>
    </location>
</feature>
<evidence type="ECO:0000313" key="11">
    <source>
        <dbReference type="EMBL" id="MEI4278251.1"/>
    </source>
</evidence>
<keyword evidence="6 9" id="KW-0812">Transmembrane</keyword>
<dbReference type="PROSITE" id="PS50850">
    <property type="entry name" value="MFS"/>
    <property type="match status" value="1"/>
</dbReference>
<evidence type="ECO:0000256" key="9">
    <source>
        <dbReference type="SAM" id="Phobius"/>
    </source>
</evidence>
<comment type="subcellular location">
    <subcellularLocation>
        <location evidence="1">Cell membrane</location>
        <topology evidence="1">Multi-pass membrane protein</topology>
    </subcellularLocation>
</comment>
<feature type="transmembrane region" description="Helical" evidence="9">
    <location>
        <begin position="65"/>
        <end position="89"/>
    </location>
</feature>
<dbReference type="Proteomes" id="UP001373496">
    <property type="component" value="Unassembled WGS sequence"/>
</dbReference>
<dbReference type="Gene3D" id="1.20.1720.10">
    <property type="entry name" value="Multidrug resistance protein D"/>
    <property type="match status" value="1"/>
</dbReference>
<keyword evidence="8 9" id="KW-0472">Membrane</keyword>
<feature type="transmembrane region" description="Helical" evidence="9">
    <location>
        <begin position="268"/>
        <end position="290"/>
    </location>
</feature>
<reference evidence="11 12" key="1">
    <citation type="submission" date="2024-03" db="EMBL/GenBank/DDBJ databases">
        <title>Draft genome sequence of Klenkia terrae.</title>
        <authorList>
            <person name="Duangmal K."/>
            <person name="Chantavorakit T."/>
        </authorList>
    </citation>
    <scope>NUCLEOTIDE SEQUENCE [LARGE SCALE GENOMIC DNA]</scope>
    <source>
        <strain evidence="11 12">JCM 17786</strain>
    </source>
</reference>
<keyword evidence="7 9" id="KW-1133">Transmembrane helix</keyword>
<dbReference type="PANTHER" id="PTHR42718">
    <property type="entry name" value="MAJOR FACILITATOR SUPERFAMILY MULTIDRUG TRANSPORTER MFSC"/>
    <property type="match status" value="1"/>
</dbReference>
<feature type="transmembrane region" description="Helical" evidence="9">
    <location>
        <begin position="202"/>
        <end position="221"/>
    </location>
</feature>
<evidence type="ECO:0000256" key="6">
    <source>
        <dbReference type="ARBA" id="ARBA00022692"/>
    </source>
</evidence>
<dbReference type="NCBIfam" id="TIGR00710">
    <property type="entry name" value="efflux_Bcr_CflA"/>
    <property type="match status" value="1"/>
</dbReference>
<dbReference type="EMBL" id="JBAPLV010000005">
    <property type="protein sequence ID" value="MEI4278251.1"/>
    <property type="molecule type" value="Genomic_DNA"/>
</dbReference>
<dbReference type="InterPro" id="IPR036259">
    <property type="entry name" value="MFS_trans_sf"/>
</dbReference>
<feature type="transmembrane region" description="Helical" evidence="9">
    <location>
        <begin position="154"/>
        <end position="174"/>
    </location>
</feature>
<feature type="transmembrane region" description="Helical" evidence="9">
    <location>
        <begin position="296"/>
        <end position="318"/>
    </location>
</feature>
<proteinExistence type="inferred from homology"/>
<dbReference type="InterPro" id="IPR001958">
    <property type="entry name" value="Tet-R_TetA/multi-R_MdtG-like"/>
</dbReference>
<name>A0ABU8E5Y3_9ACTN</name>
<dbReference type="PRINTS" id="PR01035">
    <property type="entry name" value="TCRTETA"/>
</dbReference>
<accession>A0ABU8E5Y3</accession>
<dbReference type="InterPro" id="IPR005829">
    <property type="entry name" value="Sugar_transporter_CS"/>
</dbReference>
<dbReference type="RefSeq" id="WP_336392084.1">
    <property type="nucleotide sequence ID" value="NZ_JBAPLV010000005.1"/>
</dbReference>
<evidence type="ECO:0000256" key="2">
    <source>
        <dbReference type="ARBA" id="ARBA00006236"/>
    </source>
</evidence>
<organism evidence="11 12">
    <name type="scientific">Klenkia terrae</name>
    <dbReference type="NCBI Taxonomy" id="1052259"/>
    <lineage>
        <taxon>Bacteria</taxon>
        <taxon>Bacillati</taxon>
        <taxon>Actinomycetota</taxon>
        <taxon>Actinomycetes</taxon>
        <taxon>Geodermatophilales</taxon>
        <taxon>Geodermatophilaceae</taxon>
        <taxon>Klenkia</taxon>
    </lineage>
</organism>
<evidence type="ECO:0000256" key="4">
    <source>
        <dbReference type="ARBA" id="ARBA00022448"/>
    </source>
</evidence>
<dbReference type="InterPro" id="IPR011701">
    <property type="entry name" value="MFS"/>
</dbReference>
<gene>
    <name evidence="11" type="ORF">UXQ13_07210</name>
</gene>
<feature type="transmembrane region" description="Helical" evidence="9">
    <location>
        <begin position="31"/>
        <end position="53"/>
    </location>
</feature>
<dbReference type="PANTHER" id="PTHR42718:SF39">
    <property type="entry name" value="ACTINORHODIN TRANSPORTER-RELATED"/>
    <property type="match status" value="1"/>
</dbReference>
<feature type="transmembrane region" description="Helical" evidence="9">
    <location>
        <begin position="241"/>
        <end position="261"/>
    </location>
</feature>
<dbReference type="PROSITE" id="PS00216">
    <property type="entry name" value="SUGAR_TRANSPORT_1"/>
    <property type="match status" value="1"/>
</dbReference>
<dbReference type="CDD" id="cd17320">
    <property type="entry name" value="MFS_MdfA_MDR_like"/>
    <property type="match status" value="1"/>
</dbReference>
<evidence type="ECO:0000259" key="10">
    <source>
        <dbReference type="PROSITE" id="PS50850"/>
    </source>
</evidence>
<comment type="similarity">
    <text evidence="2">Belongs to the major facilitator superfamily. Bcr/CmlA family.</text>
</comment>
<evidence type="ECO:0000256" key="5">
    <source>
        <dbReference type="ARBA" id="ARBA00022475"/>
    </source>
</evidence>
<dbReference type="InterPro" id="IPR004812">
    <property type="entry name" value="Efflux_drug-R_Bcr/CmlA"/>
</dbReference>